<dbReference type="SUPFAM" id="SSF52540">
    <property type="entry name" value="P-loop containing nucleoside triphosphate hydrolases"/>
    <property type="match status" value="1"/>
</dbReference>
<dbReference type="NCBIfam" id="TIGR04520">
    <property type="entry name" value="ECF_ATPase_1"/>
    <property type="match status" value="1"/>
</dbReference>
<dbReference type="InterPro" id="IPR050095">
    <property type="entry name" value="ECF_ABC_transporter_ATP-bd"/>
</dbReference>
<evidence type="ECO:0000313" key="10">
    <source>
        <dbReference type="EMBL" id="EFC06245.1"/>
    </source>
</evidence>
<keyword evidence="3" id="KW-0813">Transport</keyword>
<dbReference type="CDD" id="cd03225">
    <property type="entry name" value="ABC_cobalt_CbiO_domain1"/>
    <property type="match status" value="1"/>
</dbReference>
<dbReference type="GO" id="GO:0043190">
    <property type="term" value="C:ATP-binding cassette (ABC) transporter complex"/>
    <property type="evidence" value="ECO:0007669"/>
    <property type="project" value="TreeGrafter"/>
</dbReference>
<dbReference type="InterPro" id="IPR015856">
    <property type="entry name" value="ABC_transpr_CbiO/EcfA_su"/>
</dbReference>
<dbReference type="Gene3D" id="3.40.50.300">
    <property type="entry name" value="P-loop containing nucleotide triphosphate hydrolases"/>
    <property type="match status" value="1"/>
</dbReference>
<keyword evidence="5" id="KW-0547">Nucleotide-binding</keyword>
<keyword evidence="4" id="KW-1003">Cell membrane</keyword>
<dbReference type="GO" id="GO:0042626">
    <property type="term" value="F:ATPase-coupled transmembrane transporter activity"/>
    <property type="evidence" value="ECO:0007669"/>
    <property type="project" value="TreeGrafter"/>
</dbReference>
<dbReference type="InterPro" id="IPR017871">
    <property type="entry name" value="ABC_transporter-like_CS"/>
</dbReference>
<evidence type="ECO:0000256" key="7">
    <source>
        <dbReference type="ARBA" id="ARBA00022967"/>
    </source>
</evidence>
<keyword evidence="8" id="KW-0472">Membrane</keyword>
<proteinExistence type="inferred from homology"/>
<dbReference type="eggNOG" id="COG1122">
    <property type="taxonomic scope" value="Bacteria"/>
</dbReference>
<dbReference type="InterPro" id="IPR027417">
    <property type="entry name" value="P-loop_NTPase"/>
</dbReference>
<evidence type="ECO:0000256" key="5">
    <source>
        <dbReference type="ARBA" id="ARBA00022741"/>
    </source>
</evidence>
<dbReference type="FunFam" id="3.40.50.300:FF:000224">
    <property type="entry name" value="Energy-coupling factor transporter ATP-binding protein EcfA"/>
    <property type="match status" value="1"/>
</dbReference>
<evidence type="ECO:0000256" key="2">
    <source>
        <dbReference type="ARBA" id="ARBA00005417"/>
    </source>
</evidence>
<name>D2MMG9_9FIRM</name>
<dbReference type="InterPro" id="IPR003593">
    <property type="entry name" value="AAA+_ATPase"/>
</dbReference>
<comment type="similarity">
    <text evidence="2">Belongs to the ABC transporter superfamily.</text>
</comment>
<organism evidence="10 11">
    <name type="scientific">Bulleidia extructa W1219</name>
    <dbReference type="NCBI Taxonomy" id="679192"/>
    <lineage>
        <taxon>Bacteria</taxon>
        <taxon>Bacillati</taxon>
        <taxon>Bacillota</taxon>
        <taxon>Erysipelotrichia</taxon>
        <taxon>Erysipelotrichales</taxon>
        <taxon>Erysipelotrichaceae</taxon>
        <taxon>Bulleidia</taxon>
    </lineage>
</organism>
<dbReference type="PROSITE" id="PS00211">
    <property type="entry name" value="ABC_TRANSPORTER_1"/>
    <property type="match status" value="1"/>
</dbReference>
<protein>
    <submittedName>
        <fullName evidence="10">ABC transporter, ATP-binding protein</fullName>
    </submittedName>
</protein>
<accession>D2MMG9</accession>
<evidence type="ECO:0000256" key="4">
    <source>
        <dbReference type="ARBA" id="ARBA00022475"/>
    </source>
</evidence>
<dbReference type="NCBIfam" id="NF010167">
    <property type="entry name" value="PRK13648.1"/>
    <property type="match status" value="1"/>
</dbReference>
<dbReference type="PROSITE" id="PS50893">
    <property type="entry name" value="ABC_TRANSPORTER_2"/>
    <property type="match status" value="1"/>
</dbReference>
<gene>
    <name evidence="10" type="ORF">HMPREF9013_0947</name>
</gene>
<sequence>MANTIEVKDLYFSYEPGHSVIQGASFSISAGSYTTIIGHNGSGKSTLAKLLAGLLDKESGSIRIQGKEMSEERLDEIRSQIGIVFQNPDNQFIGSTVRDDIAFGLENHQVEPMKMEAIIKDNAQRVGMSAFLDQEPMHLSGGQKQRVAIAGVLAMSPEVLILDEATSMLDPMGKYSINQLIKQLYQKEGLTILSITHDMEEVLQSTNVIALVDGKPIYTGDPLRLFHQPDLLKQLQVEAPFVIEVEEELKKKGIQLDPTKGIEGMVDELWQFNSKK</sequence>
<dbReference type="SMART" id="SM00382">
    <property type="entry name" value="AAA"/>
    <property type="match status" value="1"/>
</dbReference>
<dbReference type="Pfam" id="PF00005">
    <property type="entry name" value="ABC_tran"/>
    <property type="match status" value="1"/>
</dbReference>
<dbReference type="STRING" id="679192.HMPREF9013_0947"/>
<keyword evidence="7" id="KW-1278">Translocase</keyword>
<dbReference type="PANTHER" id="PTHR43553">
    <property type="entry name" value="HEAVY METAL TRANSPORTER"/>
    <property type="match status" value="1"/>
</dbReference>
<evidence type="ECO:0000259" key="9">
    <source>
        <dbReference type="PROSITE" id="PS50893"/>
    </source>
</evidence>
<dbReference type="PANTHER" id="PTHR43553:SF24">
    <property type="entry name" value="ENERGY-COUPLING FACTOR TRANSPORTER ATP-BINDING PROTEIN ECFA1"/>
    <property type="match status" value="1"/>
</dbReference>
<dbReference type="OrthoDB" id="9784332at2"/>
<reference evidence="11" key="1">
    <citation type="submission" date="2009-12" db="EMBL/GenBank/DDBJ databases">
        <title>Sequence of Clostridiales genomosp. BVAB3 str. UPII9-5.</title>
        <authorList>
            <person name="Madupu R."/>
            <person name="Durkin A.S."/>
            <person name="Torralba M."/>
            <person name="Methe B."/>
            <person name="Sutton G.G."/>
            <person name="Strausberg R.L."/>
            <person name="Nelson K.E."/>
        </authorList>
    </citation>
    <scope>NUCLEOTIDE SEQUENCE [LARGE SCALE GENOMIC DNA]</scope>
    <source>
        <strain evidence="11">W1219</strain>
    </source>
</reference>
<dbReference type="GO" id="GO:0005524">
    <property type="term" value="F:ATP binding"/>
    <property type="evidence" value="ECO:0007669"/>
    <property type="project" value="UniProtKB-KW"/>
</dbReference>
<comment type="subcellular location">
    <subcellularLocation>
        <location evidence="1">Cell membrane</location>
        <topology evidence="1">Peripheral membrane protein</topology>
    </subcellularLocation>
</comment>
<feature type="domain" description="ABC transporter" evidence="9">
    <location>
        <begin position="5"/>
        <end position="238"/>
    </location>
</feature>
<comment type="caution">
    <text evidence="10">The sequence shown here is derived from an EMBL/GenBank/DDBJ whole genome shotgun (WGS) entry which is preliminary data.</text>
</comment>
<dbReference type="AlphaFoldDB" id="D2MMG9"/>
<keyword evidence="11" id="KW-1185">Reference proteome</keyword>
<dbReference type="Proteomes" id="UP000005017">
    <property type="component" value="Unassembled WGS sequence"/>
</dbReference>
<evidence type="ECO:0000256" key="8">
    <source>
        <dbReference type="ARBA" id="ARBA00023136"/>
    </source>
</evidence>
<evidence type="ECO:0000256" key="1">
    <source>
        <dbReference type="ARBA" id="ARBA00004202"/>
    </source>
</evidence>
<dbReference type="EMBL" id="ADFR01000002">
    <property type="protein sequence ID" value="EFC06245.1"/>
    <property type="molecule type" value="Genomic_DNA"/>
</dbReference>
<keyword evidence="6 10" id="KW-0067">ATP-binding</keyword>
<dbReference type="InterPro" id="IPR003439">
    <property type="entry name" value="ABC_transporter-like_ATP-bd"/>
</dbReference>
<dbReference type="GO" id="GO:0016887">
    <property type="term" value="F:ATP hydrolysis activity"/>
    <property type="evidence" value="ECO:0007669"/>
    <property type="project" value="InterPro"/>
</dbReference>
<dbReference type="InterPro" id="IPR030947">
    <property type="entry name" value="EcfA_1"/>
</dbReference>
<evidence type="ECO:0000256" key="6">
    <source>
        <dbReference type="ARBA" id="ARBA00022840"/>
    </source>
</evidence>
<dbReference type="RefSeq" id="WP_006626590.1">
    <property type="nucleotide sequence ID" value="NZ_ADFR01000002.1"/>
</dbReference>
<evidence type="ECO:0000256" key="3">
    <source>
        <dbReference type="ARBA" id="ARBA00022448"/>
    </source>
</evidence>
<evidence type="ECO:0000313" key="11">
    <source>
        <dbReference type="Proteomes" id="UP000005017"/>
    </source>
</evidence>